<accession>A0ACA9KTR5</accession>
<organism evidence="1 2">
    <name type="scientific">Racocetra persica</name>
    <dbReference type="NCBI Taxonomy" id="160502"/>
    <lineage>
        <taxon>Eukaryota</taxon>
        <taxon>Fungi</taxon>
        <taxon>Fungi incertae sedis</taxon>
        <taxon>Mucoromycota</taxon>
        <taxon>Glomeromycotina</taxon>
        <taxon>Glomeromycetes</taxon>
        <taxon>Diversisporales</taxon>
        <taxon>Gigasporaceae</taxon>
        <taxon>Racocetra</taxon>
    </lineage>
</organism>
<evidence type="ECO:0000313" key="2">
    <source>
        <dbReference type="Proteomes" id="UP000789920"/>
    </source>
</evidence>
<gene>
    <name evidence="1" type="ORF">RPERSI_LOCUS1477</name>
</gene>
<name>A0ACA9KTR5_9GLOM</name>
<comment type="caution">
    <text evidence="1">The sequence shown here is derived from an EMBL/GenBank/DDBJ whole genome shotgun (WGS) entry which is preliminary data.</text>
</comment>
<sequence length="784" mass="91888">PSLNVKVSDECVTTFTDLKLCKIYKYILYKFSEDKNNFSIDKAVETISNNKSSYIENYKNFCSEIISKNEPYFAIYDFEYEKLNEGHRNKIILISWVSKNADAQNKFLSAANDSDDLLNENENKKMFMASIIDAYENEYVFTEPLKSFYSKIPENDLKDQFSKNSQKMIEELKKKIKFFIETFHSSNDINFNYLCEPLRIVFNAYIDAGLLKLKNQPKSVQIIISAIEASNNYINYILSTWKNLSDYYSEKKAIQQIQKEDGENTEKLKYKEVIDLLNEDQSANISDVIKEFKSQSNRISVFKSVKEATNILAFKIFNEVGSLPKVIAKKNTIQRIQEYLKSSLYLFIYCSTFGLVFSVGNPLGGNKEWKSLNEDNFEKTVNILKENEALKSALEETNQIYGPKIISSLIKYANELKLKIDDLSYLRRISANLDDNFKIVDPKITPIKYNFYDQFEQFSIYDLDKRYNQEETNKPFNDLMNYDYMKNDVTRYEPEGNIVTDEVISDINESVESYTINNKETSFGSTPFDAFLNKKKRLKNKLNKNLTGTTDLTDYSQLLNDLKNDLKDGQFGKFQFQIEKLLLSIKTVKGTNDNALQPLNKQILDFSSNLFIHFSEDWYKNINNGLFTNTIKFFDDNIGNNIQWYSEFRKIIDSDIATSYNYLHELKLRSIIDYDNNQYKTISKIIDDFELEFSKSDQLSKVVIISNHAMSINRKADKFLKVYSDYFINYLQKLPVSYQEEKNEIQRFVQEYFNSEDKLILFINMPEKSLYYENLVKNKIVKLN</sequence>
<dbReference type="EMBL" id="CAJVQC010001368">
    <property type="protein sequence ID" value="CAG8493049.1"/>
    <property type="molecule type" value="Genomic_DNA"/>
</dbReference>
<dbReference type="Proteomes" id="UP000789920">
    <property type="component" value="Unassembled WGS sequence"/>
</dbReference>
<protein>
    <submittedName>
        <fullName evidence="1">26449_t:CDS:1</fullName>
    </submittedName>
</protein>
<proteinExistence type="predicted"/>
<keyword evidence="2" id="KW-1185">Reference proteome</keyword>
<feature type="non-terminal residue" evidence="1">
    <location>
        <position position="1"/>
    </location>
</feature>
<evidence type="ECO:0000313" key="1">
    <source>
        <dbReference type="EMBL" id="CAG8493049.1"/>
    </source>
</evidence>
<reference evidence="1" key="1">
    <citation type="submission" date="2021-06" db="EMBL/GenBank/DDBJ databases">
        <authorList>
            <person name="Kallberg Y."/>
            <person name="Tangrot J."/>
            <person name="Rosling A."/>
        </authorList>
    </citation>
    <scope>NUCLEOTIDE SEQUENCE</scope>
    <source>
        <strain evidence="1">MA461A</strain>
    </source>
</reference>